<sequence length="72" mass="7343">MVVSPGQILTAVSSHVRTASKLVPGVISAAEKPPPPRSSPAPVRTDALTGETLPGEPGNTLALFISKDTKTP</sequence>
<proteinExistence type="predicted"/>
<dbReference type="AlphaFoldDB" id="A0A834BXI3"/>
<organism evidence="2 3">
    <name type="scientific">Oryzias melastigma</name>
    <name type="common">Marine medaka</name>
    <dbReference type="NCBI Taxonomy" id="30732"/>
    <lineage>
        <taxon>Eukaryota</taxon>
        <taxon>Metazoa</taxon>
        <taxon>Chordata</taxon>
        <taxon>Craniata</taxon>
        <taxon>Vertebrata</taxon>
        <taxon>Euteleostomi</taxon>
        <taxon>Actinopterygii</taxon>
        <taxon>Neopterygii</taxon>
        <taxon>Teleostei</taxon>
        <taxon>Neoteleostei</taxon>
        <taxon>Acanthomorphata</taxon>
        <taxon>Ovalentaria</taxon>
        <taxon>Atherinomorphae</taxon>
        <taxon>Beloniformes</taxon>
        <taxon>Adrianichthyidae</taxon>
        <taxon>Oryziinae</taxon>
        <taxon>Oryzias</taxon>
    </lineage>
</organism>
<dbReference type="EMBL" id="WKFB01000960">
    <property type="protein sequence ID" value="KAF6716460.1"/>
    <property type="molecule type" value="Genomic_DNA"/>
</dbReference>
<gene>
    <name evidence="2" type="ORF">FQA47_008611</name>
</gene>
<evidence type="ECO:0000313" key="3">
    <source>
        <dbReference type="Proteomes" id="UP000646548"/>
    </source>
</evidence>
<comment type="caution">
    <text evidence="2">The sequence shown here is derived from an EMBL/GenBank/DDBJ whole genome shotgun (WGS) entry which is preliminary data.</text>
</comment>
<name>A0A834BXI3_ORYME</name>
<reference evidence="2" key="1">
    <citation type="journal article" name="BMC Genomics">
        <title>Long-read sequencing and de novo genome assembly of marine medaka (Oryzias melastigma).</title>
        <authorList>
            <person name="Liang P."/>
            <person name="Saqib H.S.A."/>
            <person name="Ni X."/>
            <person name="Shen Y."/>
        </authorList>
    </citation>
    <scope>NUCLEOTIDE SEQUENCE</scope>
    <source>
        <strain evidence="2">Bigg-433</strain>
    </source>
</reference>
<evidence type="ECO:0000313" key="2">
    <source>
        <dbReference type="EMBL" id="KAF6716460.1"/>
    </source>
</evidence>
<feature type="region of interest" description="Disordered" evidence="1">
    <location>
        <begin position="27"/>
        <end position="60"/>
    </location>
</feature>
<evidence type="ECO:0000256" key="1">
    <source>
        <dbReference type="SAM" id="MobiDB-lite"/>
    </source>
</evidence>
<dbReference type="Proteomes" id="UP000646548">
    <property type="component" value="Unassembled WGS sequence"/>
</dbReference>
<accession>A0A834BXI3</accession>
<protein>
    <submittedName>
        <fullName evidence="2">Uncharacterized protein</fullName>
    </submittedName>
</protein>